<feature type="compositionally biased region" description="Polar residues" evidence="3">
    <location>
        <begin position="1904"/>
        <end position="1918"/>
    </location>
</feature>
<reference evidence="5" key="2">
    <citation type="journal article" date="2007" name="PLoS Biol.">
        <title>Survey sequencing and comparative analysis of the elephant shark (Callorhinchus milii) genome.</title>
        <authorList>
            <person name="Venkatesh B."/>
            <person name="Kirkness E.F."/>
            <person name="Loh Y.H."/>
            <person name="Halpern A.L."/>
            <person name="Lee A.P."/>
            <person name="Johnson J."/>
            <person name="Dandona N."/>
            <person name="Viswanathan L.D."/>
            <person name="Tay A."/>
            <person name="Venter J.C."/>
            <person name="Strausberg R.L."/>
            <person name="Brenner S."/>
        </authorList>
    </citation>
    <scope>NUCLEOTIDE SEQUENCE [LARGE SCALE GENOMIC DNA]</scope>
</reference>
<feature type="compositionally biased region" description="Basic and acidic residues" evidence="3">
    <location>
        <begin position="856"/>
        <end position="872"/>
    </location>
</feature>
<feature type="region of interest" description="Disordered" evidence="3">
    <location>
        <begin position="723"/>
        <end position="912"/>
    </location>
</feature>
<dbReference type="InParanoid" id="A0A4W3HGD0"/>
<evidence type="ECO:0000313" key="4">
    <source>
        <dbReference type="Ensembl" id="ENSCMIP00000016028.1"/>
    </source>
</evidence>
<feature type="region of interest" description="Disordered" evidence="3">
    <location>
        <begin position="1087"/>
        <end position="1108"/>
    </location>
</feature>
<keyword evidence="5" id="KW-1185">Reference proteome</keyword>
<feature type="compositionally biased region" description="Basic and acidic residues" evidence="3">
    <location>
        <begin position="750"/>
        <end position="766"/>
    </location>
</feature>
<feature type="compositionally biased region" description="Basic and acidic residues" evidence="3">
    <location>
        <begin position="1244"/>
        <end position="1256"/>
    </location>
</feature>
<feature type="compositionally biased region" description="Polar residues" evidence="3">
    <location>
        <begin position="1578"/>
        <end position="1591"/>
    </location>
</feature>
<dbReference type="PANTHER" id="PTHR23348:SF16">
    <property type="entry name" value="LEUCINE RICH REPEAT FAMILY PROTEIN"/>
    <property type="match status" value="1"/>
</dbReference>
<feature type="compositionally biased region" description="Basic and acidic residues" evidence="3">
    <location>
        <begin position="1391"/>
        <end position="1402"/>
    </location>
</feature>
<reference evidence="4" key="5">
    <citation type="submission" date="2025-09" db="UniProtKB">
        <authorList>
            <consortium name="Ensembl"/>
        </authorList>
    </citation>
    <scope>IDENTIFICATION</scope>
</reference>
<feature type="compositionally biased region" description="Basic and acidic residues" evidence="3">
    <location>
        <begin position="2014"/>
        <end position="2031"/>
    </location>
</feature>
<accession>A0A4W3HGD0</accession>
<name>A0A4W3HGD0_CALMI</name>
<dbReference type="InterPro" id="IPR052082">
    <property type="entry name" value="Myelin_sheath_structural"/>
</dbReference>
<dbReference type="STRING" id="7868.ENSCMIP00000016028"/>
<evidence type="ECO:0000313" key="5">
    <source>
        <dbReference type="Proteomes" id="UP000314986"/>
    </source>
</evidence>
<dbReference type="GO" id="GO:0005634">
    <property type="term" value="C:nucleus"/>
    <property type="evidence" value="ECO:0007669"/>
    <property type="project" value="UniProtKB-SubCell"/>
</dbReference>
<evidence type="ECO:0000256" key="1">
    <source>
        <dbReference type="ARBA" id="ARBA00004123"/>
    </source>
</evidence>
<dbReference type="GO" id="GO:0005737">
    <property type="term" value="C:cytoplasm"/>
    <property type="evidence" value="ECO:0007669"/>
    <property type="project" value="TreeGrafter"/>
</dbReference>
<feature type="compositionally biased region" description="Acidic residues" evidence="3">
    <location>
        <begin position="1761"/>
        <end position="1772"/>
    </location>
</feature>
<feature type="region of interest" description="Disordered" evidence="3">
    <location>
        <begin position="1361"/>
        <end position="1456"/>
    </location>
</feature>
<comment type="subcellular location">
    <subcellularLocation>
        <location evidence="1">Nucleus</location>
    </subcellularLocation>
</comment>
<keyword evidence="2" id="KW-0539">Nucleus</keyword>
<reference evidence="4" key="4">
    <citation type="submission" date="2025-08" db="UniProtKB">
        <authorList>
            <consortium name="Ensembl"/>
        </authorList>
    </citation>
    <scope>IDENTIFICATION</scope>
</reference>
<proteinExistence type="predicted"/>
<feature type="compositionally biased region" description="Basic and acidic residues" evidence="3">
    <location>
        <begin position="1601"/>
        <end position="1610"/>
    </location>
</feature>
<feature type="compositionally biased region" description="Basic and acidic residues" evidence="3">
    <location>
        <begin position="1435"/>
        <end position="1456"/>
    </location>
</feature>
<feature type="compositionally biased region" description="Basic and acidic residues" evidence="3">
    <location>
        <begin position="1147"/>
        <end position="1172"/>
    </location>
</feature>
<evidence type="ECO:0000256" key="2">
    <source>
        <dbReference type="ARBA" id="ARBA00023242"/>
    </source>
</evidence>
<feature type="region of interest" description="Disordered" evidence="3">
    <location>
        <begin position="2012"/>
        <end position="2052"/>
    </location>
</feature>
<protein>
    <submittedName>
        <fullName evidence="4">Uncharacterized protein</fullName>
    </submittedName>
</protein>
<feature type="compositionally biased region" description="Basic and acidic residues" evidence="3">
    <location>
        <begin position="1625"/>
        <end position="1635"/>
    </location>
</feature>
<feature type="compositionally biased region" description="Basic and acidic residues" evidence="3">
    <location>
        <begin position="1202"/>
        <end position="1219"/>
    </location>
</feature>
<dbReference type="PANTHER" id="PTHR23348">
    <property type="entry name" value="PERIAXIN/AHNAK"/>
    <property type="match status" value="1"/>
</dbReference>
<dbReference type="GeneTree" id="ENSGT00940000165073"/>
<feature type="region of interest" description="Disordered" evidence="3">
    <location>
        <begin position="1327"/>
        <end position="1346"/>
    </location>
</feature>
<reference evidence="5" key="3">
    <citation type="journal article" date="2014" name="Nature">
        <title>Elephant shark genome provides unique insights into gnathostome evolution.</title>
        <authorList>
            <consortium name="International Elephant Shark Genome Sequencing Consortium"/>
            <person name="Venkatesh B."/>
            <person name="Lee A.P."/>
            <person name="Ravi V."/>
            <person name="Maurya A.K."/>
            <person name="Lian M.M."/>
            <person name="Swann J.B."/>
            <person name="Ohta Y."/>
            <person name="Flajnik M.F."/>
            <person name="Sutoh Y."/>
            <person name="Kasahara M."/>
            <person name="Hoon S."/>
            <person name="Gangu V."/>
            <person name="Roy S.W."/>
            <person name="Irimia M."/>
            <person name="Korzh V."/>
            <person name="Kondrychyn I."/>
            <person name="Lim Z.W."/>
            <person name="Tay B.H."/>
            <person name="Tohari S."/>
            <person name="Kong K.W."/>
            <person name="Ho S."/>
            <person name="Lorente-Galdos B."/>
            <person name="Quilez J."/>
            <person name="Marques-Bonet T."/>
            <person name="Raney B.J."/>
            <person name="Ingham P.W."/>
            <person name="Tay A."/>
            <person name="Hillier L.W."/>
            <person name="Minx P."/>
            <person name="Boehm T."/>
            <person name="Wilson R.K."/>
            <person name="Brenner S."/>
            <person name="Warren W.C."/>
        </authorList>
    </citation>
    <scope>NUCLEOTIDE SEQUENCE [LARGE SCALE GENOMIC DNA]</scope>
</reference>
<feature type="compositionally biased region" description="Basic and acidic residues" evidence="3">
    <location>
        <begin position="1724"/>
        <end position="1744"/>
    </location>
</feature>
<reference evidence="5" key="1">
    <citation type="journal article" date="2006" name="Science">
        <title>Ancient noncoding elements conserved in the human genome.</title>
        <authorList>
            <person name="Venkatesh B."/>
            <person name="Kirkness E.F."/>
            <person name="Loh Y.H."/>
            <person name="Halpern A.L."/>
            <person name="Lee A.P."/>
            <person name="Johnson J."/>
            <person name="Dandona N."/>
            <person name="Viswanathan L.D."/>
            <person name="Tay A."/>
            <person name="Venter J.C."/>
            <person name="Strausberg R.L."/>
            <person name="Brenner S."/>
        </authorList>
    </citation>
    <scope>NUCLEOTIDE SEQUENCE [LARGE SCALE GENOMIC DNA]</scope>
</reference>
<gene>
    <name evidence="4" type="primary">LOC103190889</name>
</gene>
<feature type="compositionally biased region" description="Basic and acidic residues" evidence="3">
    <location>
        <begin position="1977"/>
        <end position="1987"/>
    </location>
</feature>
<feature type="compositionally biased region" description="Basic and acidic residues" evidence="3">
    <location>
        <begin position="1368"/>
        <end position="1382"/>
    </location>
</feature>
<feature type="compositionally biased region" description="Basic and acidic residues" evidence="3">
    <location>
        <begin position="795"/>
        <end position="810"/>
    </location>
</feature>
<organism evidence="4 5">
    <name type="scientific">Callorhinchus milii</name>
    <name type="common">Ghost shark</name>
    <dbReference type="NCBI Taxonomy" id="7868"/>
    <lineage>
        <taxon>Eukaryota</taxon>
        <taxon>Metazoa</taxon>
        <taxon>Chordata</taxon>
        <taxon>Craniata</taxon>
        <taxon>Vertebrata</taxon>
        <taxon>Chondrichthyes</taxon>
        <taxon>Holocephali</taxon>
        <taxon>Chimaeriformes</taxon>
        <taxon>Callorhinchidae</taxon>
        <taxon>Callorhinchus</taxon>
    </lineage>
</organism>
<dbReference type="OMA" id="FTTVYHE"/>
<feature type="region of interest" description="Disordered" evidence="3">
    <location>
        <begin position="1568"/>
        <end position="1882"/>
    </location>
</feature>
<feature type="compositionally biased region" description="Polar residues" evidence="3">
    <location>
        <begin position="1820"/>
        <end position="1830"/>
    </location>
</feature>
<dbReference type="GO" id="GO:0043484">
    <property type="term" value="P:regulation of RNA splicing"/>
    <property type="evidence" value="ECO:0007669"/>
    <property type="project" value="TreeGrafter"/>
</dbReference>
<feature type="region of interest" description="Disordered" evidence="3">
    <location>
        <begin position="1127"/>
        <end position="1258"/>
    </location>
</feature>
<sequence length="2052" mass="216123">MESQKAVGDVKVTLPQLKATGDLPEADLKTKVKMPSLSMFLPKKKSEDLLQTEVRGEVERPEGGLKAGLAEISKVEIDLGLSKEKGDGKAAEIGAKGPEGIAKGHGFKLKMPSFRMTSKGPETVESKGVKVVGGTPQGGEEAKLKMPKMKLPAVDISVPKMKETEGDMAVMGPKATVGDELDGLGGKVKDFGLKMPTIDILTPKVSVPDVDFSLPKVKADDAGPIVEDEGVEAKIKIPTVSLPTFGISSKSKEPEEAGVGEIDVKGPKTKMPSFEIALPKTKAGEAKDVKVAHLDVETTKVKMDNKVPKISEAKVKLSAGKTSSMDISVPKVPDVGISLPKVIGDLLGSGVESDVKGAPEVQGSPDLQFKIPKLSLPKFGVSAKSKEADLVAEAEVGLKGPLVKLPKFEISLPKMKHGDGEADLLEGSETNGVGVDIKGKLASIKMPTIDIASPRVKVPDVTLPKVGLDTSEGAVKATGVKVQALKMADVSKKSEVTTDGSELKAKMPQVSLPTFGISSKSKESEAEGLVRMEGKRPELDGQKTQGIKLEISLPKVLMVEVEPEMEVVTKMIKKDIVVKVSKESIKVKGPEMGFEDQEGKGVLPSIKMPTLGISAPQVKVPDVDLAFPSGKADVLAQQELGIQRDGFPTEALDFKLKLPKVSLPELRVQSKEVGLGGEVKGAEALTVSSPERKGKVEIKGTSTVVDDDDDGKLRGKEGRFKMPKFKMPTFGTPKKGGEGEDVPETTSKGKAGDVEVEGKGSPEGRTKSSFLKLSKFGISSFKGKTQESEGSSGGEGEKGKSPEVKVKAPKVDSGGARGLDLSIDGPDVTVKLPKFSMPKFGISGGKGGQGEEELEADIKAKAKAKGKDKAGSETEQEGPGGKLKMPKIKVPSFEISVPQPKKTGGEGTLPKAEVDVTEADLKAYGGELKIPKVKGETVGAEASEGHARFPSVKLPSIDISAPRVDLGLSLPQMAGDGGETATPLCQPDEDSAFKLKMPKFAMPKVALSGSKGNEIEATASDLSHQGPEGLISKLAKIDISLPKVKLSDADVRLLEGETETSQGDKEGTFQVLGVSLPKFPSLKPKGLELDFDISSPKGKSEAMTGSEGKMVEGQEFKLKMPKVTLPSFGLPSAQAEMEMSPPQADKSTLRGKAEKSKADGSPEVKSKGEKIKMPSFRIGLPKSGDEPAGKVEVGPKASKVGPKGESDERQSESDEEGRRMKIKLPKFGLSLKGVEGDVGGGESPKLDPESADDKSKASKVSVFGISLGKSKKPEVDIDLAKLDVGDPDGKLRGKSENKGETFKIKTPFIGLSTPKMVEIGVGLVKGKADTSVGGTKGTDEEVEEGSEFRLKMPKFAIPEIGISMPSRGEGDANAKLGDHPEAKTGSPGKASRAEVRRSKVDADLEGSGGGGEADGKLKMPKVKLPKVEMVLTKESGTREDGKNKMDAGGDDRESEGKVFLKMPQLEISAPKIGEDLGLDCTEGQGDVWEADTHPGGKSTILNIAMTSLGFSDSKEKRLSAEMAAMSVARPKDRQVEVRRAQVESVGSSEDKMKSAKVKLPKFGIELPKVSLQEDPGSTKPQQDVTVSGSQDVSKRWSARGGQRDGGDKGIDVSYKALKASGASEGEARLKGDKAKKSLFGISSPKVKVLDSESKAGEVSTDTPSPKGKSKSTGKSAAGKVGVVRTESPEAKAKQGSPKIRMPNFRISWSKGRGGDLNGEEQAEGDARVHAKGTDVKGTDEEKAKSKLKLKMPWVSLGNGEGGEDGDGTDGEGEGGQTSCRGEEGGKAVLGKLRLPKLELTSPAFPAGKDGGRRGGEDTEINLQLVQTEPSVSKGEGEKRAGSSSPRVNGEEAKGKGLKGKSPKLGFQGFKKKGGAEGGEASKLVMSGARTELASLESGSGVGHSRSTWSFSTGKSKGTYSVEVASKHLTASAGDPRSKEGEDGQAGEGDEGKDKSGKFRFPKLSLGPKSKGALEISAEDRNNLQRGGEDLVEFEGSPSRHFKFQMPKIGFTTAYHEERTSEERIIEEERPRRSSKSSKQLKSEPLTEKSTTM</sequence>
<feature type="compositionally biased region" description="Low complexity" evidence="3">
    <location>
        <begin position="1659"/>
        <end position="1679"/>
    </location>
</feature>
<feature type="region of interest" description="Disordered" evidence="3">
    <location>
        <begin position="1894"/>
        <end position="1987"/>
    </location>
</feature>
<dbReference type="Ensembl" id="ENSCMIT00000016357.1">
    <property type="protein sequence ID" value="ENSCMIP00000016028.1"/>
    <property type="gene ID" value="ENSCMIG00000007780.1"/>
</dbReference>
<dbReference type="Proteomes" id="UP000314986">
    <property type="component" value="Unassembled WGS sequence"/>
</dbReference>
<evidence type="ECO:0000256" key="3">
    <source>
        <dbReference type="SAM" id="MobiDB-lite"/>
    </source>
</evidence>